<gene>
    <name evidence="2" type="primary">Q8J214</name>
</gene>
<accession>A0A5K1K660</accession>
<proteinExistence type="predicted"/>
<feature type="region of interest" description="Disordered" evidence="1">
    <location>
        <begin position="162"/>
        <end position="199"/>
    </location>
</feature>
<feature type="compositionally biased region" description="Low complexity" evidence="1">
    <location>
        <begin position="172"/>
        <end position="191"/>
    </location>
</feature>
<sequence length="320" mass="35906">MSSAFIPALGVYAAIRMDPAAMVAHLDAQAIEEAQKIRPKTYLVLTEFGLSLPFPGWDWYAYNVRPVGPSIRVVYDKRGYESDMCVPIFPNETHPTGRPPVHPGSDFPYDNCFHWAAMDMDVRILAREEGFDNTRAIRLPVRQRMDMDLQFRPDLGRAKRTRLAREEAMSLPPDHVAPSDASSSPPTTETSEGVDAGGEVDIFEPQVDFEDPEYIPLADLWLDLAETLKQEDIGDPVDLYRERYAVISLIRRAHERNPDLPTLREYLAPPQDPCADDPDCDSYMSGTASSYVSEADESELSDCGVSKPKRESIRVLVALE</sequence>
<dbReference type="AlphaFoldDB" id="A0A5K1K660"/>
<evidence type="ECO:0000313" key="2">
    <source>
        <dbReference type="EMBL" id="VWP01481.1"/>
    </source>
</evidence>
<reference evidence="2" key="1">
    <citation type="submission" date="2019-10" db="EMBL/GenBank/DDBJ databases">
        <authorList>
            <person name="Nor Muhammad N."/>
        </authorList>
    </citation>
    <scope>NUCLEOTIDE SEQUENCE</scope>
</reference>
<feature type="region of interest" description="Disordered" evidence="1">
    <location>
        <begin position="275"/>
        <end position="304"/>
    </location>
</feature>
<organism evidence="2">
    <name type="scientific">Ganoderma boninense</name>
    <dbReference type="NCBI Taxonomy" id="34458"/>
    <lineage>
        <taxon>Eukaryota</taxon>
        <taxon>Fungi</taxon>
        <taxon>Dikarya</taxon>
        <taxon>Basidiomycota</taxon>
        <taxon>Agaricomycotina</taxon>
        <taxon>Agaricomycetes</taxon>
        <taxon>Polyporales</taxon>
        <taxon>Polyporaceae</taxon>
        <taxon>Ganoderma</taxon>
    </lineage>
</organism>
<evidence type="ECO:0000256" key="1">
    <source>
        <dbReference type="SAM" id="MobiDB-lite"/>
    </source>
</evidence>
<dbReference type="EMBL" id="LR729406">
    <property type="protein sequence ID" value="VWP01481.1"/>
    <property type="molecule type" value="Genomic_DNA"/>
</dbReference>
<protein>
    <submittedName>
        <fullName evidence="2">Cell cycle regulatory protein</fullName>
    </submittedName>
</protein>
<name>A0A5K1K660_9APHY</name>